<feature type="domain" description="Flagellar hook-length control protein-like C-terminal" evidence="2">
    <location>
        <begin position="251"/>
        <end position="316"/>
    </location>
</feature>
<feature type="compositionally biased region" description="Polar residues" evidence="1">
    <location>
        <begin position="378"/>
        <end position="389"/>
    </location>
</feature>
<keyword evidence="3" id="KW-0282">Flagellum</keyword>
<organism evidence="3 4">
    <name type="scientific">Paenarthrobacter ureafaciens</name>
    <dbReference type="NCBI Taxonomy" id="37931"/>
    <lineage>
        <taxon>Bacteria</taxon>
        <taxon>Bacillati</taxon>
        <taxon>Actinomycetota</taxon>
        <taxon>Actinomycetes</taxon>
        <taxon>Micrococcales</taxon>
        <taxon>Micrococcaceae</taxon>
        <taxon>Paenarthrobacter</taxon>
    </lineage>
</organism>
<keyword evidence="3" id="KW-0969">Cilium</keyword>
<evidence type="ECO:0000259" key="2">
    <source>
        <dbReference type="Pfam" id="PF02120"/>
    </source>
</evidence>
<evidence type="ECO:0000313" key="4">
    <source>
        <dbReference type="Proteomes" id="UP001163293"/>
    </source>
</evidence>
<protein>
    <submittedName>
        <fullName evidence="3">Flagellar hook-length control protein FliK</fullName>
    </submittedName>
</protein>
<dbReference type="CDD" id="cd17470">
    <property type="entry name" value="T3SS_Flik_C"/>
    <property type="match status" value="1"/>
</dbReference>
<dbReference type="InterPro" id="IPR021136">
    <property type="entry name" value="Flagellar_hook_control-like_C"/>
</dbReference>
<dbReference type="Proteomes" id="UP001163293">
    <property type="component" value="Chromosome"/>
</dbReference>
<feature type="region of interest" description="Disordered" evidence="1">
    <location>
        <begin position="67"/>
        <end position="91"/>
    </location>
</feature>
<feature type="region of interest" description="Disordered" evidence="1">
    <location>
        <begin position="177"/>
        <end position="234"/>
    </location>
</feature>
<dbReference type="Pfam" id="PF02120">
    <property type="entry name" value="Flg_hook"/>
    <property type="match status" value="1"/>
</dbReference>
<name>A0AAX3EKB9_PAEUR</name>
<accession>A0AAX3EKB9</accession>
<evidence type="ECO:0000313" key="3">
    <source>
        <dbReference type="EMBL" id="UYV98571.1"/>
    </source>
</evidence>
<dbReference type="AlphaFoldDB" id="A0AAX3EKB9"/>
<gene>
    <name evidence="3" type="ORF">NL394_04940</name>
</gene>
<feature type="compositionally biased region" description="Basic and acidic residues" evidence="1">
    <location>
        <begin position="180"/>
        <end position="189"/>
    </location>
</feature>
<reference evidence="3" key="1">
    <citation type="submission" date="2022-07" db="EMBL/GenBank/DDBJ databases">
        <authorList>
            <person name="Wu T."/>
        </authorList>
    </citation>
    <scope>NUCLEOTIDE SEQUENCE</scope>
    <source>
        <strain evidence="3">SD-1</strain>
    </source>
</reference>
<feature type="compositionally biased region" description="Low complexity" evidence="1">
    <location>
        <begin position="193"/>
        <end position="230"/>
    </location>
</feature>
<dbReference type="EMBL" id="CP101185">
    <property type="protein sequence ID" value="UYV98571.1"/>
    <property type="molecule type" value="Genomic_DNA"/>
</dbReference>
<dbReference type="RefSeq" id="WP_168529545.1">
    <property type="nucleotide sequence ID" value="NZ_CP043010.1"/>
</dbReference>
<proteinExistence type="predicted"/>
<keyword evidence="4" id="KW-1185">Reference proteome</keyword>
<feature type="region of interest" description="Disordered" evidence="1">
    <location>
        <begin position="313"/>
        <end position="389"/>
    </location>
</feature>
<dbReference type="Gene3D" id="3.30.750.140">
    <property type="match status" value="1"/>
</dbReference>
<sequence length="389" mass="39732">MALGSVVAGGSSVAMSLPAAEGAGGPGAFGDILERLLGPADADGTELSDDGSVASAQDLQARFVGSLRSVPGARHTPQQGIEAEGTPVPGTPLSGVGVAPGPVRLDDSLPVRRLLPSSGQRSVEAGSSAVIPVPHAASSSGLGVGGGVPVASVEGRPAGSHGEMRDMARFVGSLRSVPSARHDPQRGIESEGVPGQAATATPAAVVHHAQVQPQAQPAQLQPAPTQSATPHQATNQPLAHQLTQPLFTLATAKPGEHVMTLRVSPEDLGPLTVRAHIDGGGVRIELFAAGDAGREAVRHVLPELRRGLEEMGASLSLSSDDSPQTDRRPHDNSQGQHHPHDNPRHVPTGEGPASGNTELRAPVPQGPREPALDASRNRGPQQTRLDVLV</sequence>
<keyword evidence="3" id="KW-0966">Cell projection</keyword>
<evidence type="ECO:0000256" key="1">
    <source>
        <dbReference type="SAM" id="MobiDB-lite"/>
    </source>
</evidence>
<dbReference type="InterPro" id="IPR038610">
    <property type="entry name" value="FliK-like_C_sf"/>
</dbReference>